<protein>
    <submittedName>
        <fullName evidence="1">Uncharacterized protein</fullName>
    </submittedName>
</protein>
<sequence>MNLFVIIVSPLYSQIYFSYDFYMFDLKASIFILHNNFCIFLHIKVRYKKAVLNLLSICNRYTLCSERFLND</sequence>
<name>A0ACB9AB76_ARCLA</name>
<gene>
    <name evidence="1" type="ORF">L6452_25312</name>
</gene>
<dbReference type="Proteomes" id="UP001055879">
    <property type="component" value="Linkage Group LG08"/>
</dbReference>
<evidence type="ECO:0000313" key="2">
    <source>
        <dbReference type="Proteomes" id="UP001055879"/>
    </source>
</evidence>
<comment type="caution">
    <text evidence="1">The sequence shown here is derived from an EMBL/GenBank/DDBJ whole genome shotgun (WGS) entry which is preliminary data.</text>
</comment>
<organism evidence="1 2">
    <name type="scientific">Arctium lappa</name>
    <name type="common">Greater burdock</name>
    <name type="synonym">Lappa major</name>
    <dbReference type="NCBI Taxonomy" id="4217"/>
    <lineage>
        <taxon>Eukaryota</taxon>
        <taxon>Viridiplantae</taxon>
        <taxon>Streptophyta</taxon>
        <taxon>Embryophyta</taxon>
        <taxon>Tracheophyta</taxon>
        <taxon>Spermatophyta</taxon>
        <taxon>Magnoliopsida</taxon>
        <taxon>eudicotyledons</taxon>
        <taxon>Gunneridae</taxon>
        <taxon>Pentapetalae</taxon>
        <taxon>asterids</taxon>
        <taxon>campanulids</taxon>
        <taxon>Asterales</taxon>
        <taxon>Asteraceae</taxon>
        <taxon>Carduoideae</taxon>
        <taxon>Cardueae</taxon>
        <taxon>Arctiinae</taxon>
        <taxon>Arctium</taxon>
    </lineage>
</organism>
<proteinExistence type="predicted"/>
<dbReference type="EMBL" id="CM042054">
    <property type="protein sequence ID" value="KAI3707098.1"/>
    <property type="molecule type" value="Genomic_DNA"/>
</dbReference>
<evidence type="ECO:0000313" key="1">
    <source>
        <dbReference type="EMBL" id="KAI3707098.1"/>
    </source>
</evidence>
<reference evidence="1 2" key="2">
    <citation type="journal article" date="2022" name="Mol. Ecol. Resour.">
        <title>The genomes of chicory, endive, great burdock and yacon provide insights into Asteraceae paleo-polyploidization history and plant inulin production.</title>
        <authorList>
            <person name="Fan W."/>
            <person name="Wang S."/>
            <person name="Wang H."/>
            <person name="Wang A."/>
            <person name="Jiang F."/>
            <person name="Liu H."/>
            <person name="Zhao H."/>
            <person name="Xu D."/>
            <person name="Zhang Y."/>
        </authorList>
    </citation>
    <scope>NUCLEOTIDE SEQUENCE [LARGE SCALE GENOMIC DNA]</scope>
    <source>
        <strain evidence="2">cv. Niubang</strain>
    </source>
</reference>
<keyword evidence="2" id="KW-1185">Reference proteome</keyword>
<accession>A0ACB9AB76</accession>
<reference evidence="2" key="1">
    <citation type="journal article" date="2022" name="Mol. Ecol. Resour.">
        <title>The genomes of chicory, endive, great burdock and yacon provide insights into Asteraceae palaeo-polyploidization history and plant inulin production.</title>
        <authorList>
            <person name="Fan W."/>
            <person name="Wang S."/>
            <person name="Wang H."/>
            <person name="Wang A."/>
            <person name="Jiang F."/>
            <person name="Liu H."/>
            <person name="Zhao H."/>
            <person name="Xu D."/>
            <person name="Zhang Y."/>
        </authorList>
    </citation>
    <scope>NUCLEOTIDE SEQUENCE [LARGE SCALE GENOMIC DNA]</scope>
    <source>
        <strain evidence="2">cv. Niubang</strain>
    </source>
</reference>